<feature type="compositionally biased region" description="Polar residues" evidence="1">
    <location>
        <begin position="1"/>
        <end position="26"/>
    </location>
</feature>
<dbReference type="RefSeq" id="XP_037160897.1">
    <property type="nucleotide sequence ID" value="XM_037312103.1"/>
</dbReference>
<evidence type="ECO:0000256" key="1">
    <source>
        <dbReference type="SAM" id="MobiDB-lite"/>
    </source>
</evidence>
<dbReference type="OrthoDB" id="9451547at2759"/>
<organism evidence="2 3">
    <name type="scientific">Letharia columbiana</name>
    <dbReference type="NCBI Taxonomy" id="112416"/>
    <lineage>
        <taxon>Eukaryota</taxon>
        <taxon>Fungi</taxon>
        <taxon>Dikarya</taxon>
        <taxon>Ascomycota</taxon>
        <taxon>Pezizomycotina</taxon>
        <taxon>Lecanoromycetes</taxon>
        <taxon>OSLEUM clade</taxon>
        <taxon>Lecanoromycetidae</taxon>
        <taxon>Lecanorales</taxon>
        <taxon>Lecanorineae</taxon>
        <taxon>Parmeliaceae</taxon>
        <taxon>Letharia</taxon>
    </lineage>
</organism>
<gene>
    <name evidence="2" type="ORF">HO173_010217</name>
</gene>
<evidence type="ECO:0000313" key="2">
    <source>
        <dbReference type="EMBL" id="KAF6231465.1"/>
    </source>
</evidence>
<protein>
    <submittedName>
        <fullName evidence="2">Uncharacterized protein</fullName>
    </submittedName>
</protein>
<dbReference type="EMBL" id="JACCJC010000056">
    <property type="protein sequence ID" value="KAF6231465.1"/>
    <property type="molecule type" value="Genomic_DNA"/>
</dbReference>
<name>A0A8H6L0X9_9LECA</name>
<dbReference type="Proteomes" id="UP000578531">
    <property type="component" value="Unassembled WGS sequence"/>
</dbReference>
<evidence type="ECO:0000313" key="3">
    <source>
        <dbReference type="Proteomes" id="UP000578531"/>
    </source>
</evidence>
<accession>A0A8H6L0X9</accession>
<dbReference type="AlphaFoldDB" id="A0A8H6L0X9"/>
<proteinExistence type="predicted"/>
<comment type="caution">
    <text evidence="2">The sequence shown here is derived from an EMBL/GenBank/DDBJ whole genome shotgun (WGS) entry which is preliminary data.</text>
</comment>
<keyword evidence="3" id="KW-1185">Reference proteome</keyword>
<reference evidence="2 3" key="1">
    <citation type="journal article" date="2020" name="Genomics">
        <title>Complete, high-quality genomes from long-read metagenomic sequencing of two wolf lichen thalli reveals enigmatic genome architecture.</title>
        <authorList>
            <person name="McKenzie S.K."/>
            <person name="Walston R.F."/>
            <person name="Allen J.L."/>
        </authorList>
    </citation>
    <scope>NUCLEOTIDE SEQUENCE [LARGE SCALE GENOMIC DNA]</scope>
    <source>
        <strain evidence="2">WasteWater2</strain>
    </source>
</reference>
<sequence length="161" mass="17181">MVPNPQLRTGSDNASTHSPGGTTNTSRDPRVTNFATLLAVSNAAGDDGQNPPFHVDVAALLFGDLHGGSHLGARAFHFPTYVQMSIWRACGITLCTTPIVMGIPWLLNHPWIESTLETDAGGTFLLIESVWFDLLSLCEAFSFGGTVSGSEESGEWESQAC</sequence>
<dbReference type="GeneID" id="59291864"/>
<feature type="region of interest" description="Disordered" evidence="1">
    <location>
        <begin position="1"/>
        <end position="29"/>
    </location>
</feature>